<proteinExistence type="predicted"/>
<reference evidence="1 2" key="1">
    <citation type="journal article" date="2014" name="Genome Biol.">
        <title>Transcriptome and methylome profiling reveals relics of genome dominance in the mesopolyploid Brassica oleracea.</title>
        <authorList>
            <person name="Parkin I.A."/>
            <person name="Koh C."/>
            <person name="Tang H."/>
            <person name="Robinson S.J."/>
            <person name="Kagale S."/>
            <person name="Clarke W.E."/>
            <person name="Town C.D."/>
            <person name="Nixon J."/>
            <person name="Krishnakumar V."/>
            <person name="Bidwell S.L."/>
            <person name="Denoeud F."/>
            <person name="Belcram H."/>
            <person name="Links M.G."/>
            <person name="Just J."/>
            <person name="Clarke C."/>
            <person name="Bender T."/>
            <person name="Huebert T."/>
            <person name="Mason A.S."/>
            <person name="Pires J.C."/>
            <person name="Barker G."/>
            <person name="Moore J."/>
            <person name="Walley P.G."/>
            <person name="Manoli S."/>
            <person name="Batley J."/>
            <person name="Edwards D."/>
            <person name="Nelson M.N."/>
            <person name="Wang X."/>
            <person name="Paterson A.H."/>
            <person name="King G."/>
            <person name="Bancroft I."/>
            <person name="Chalhoub B."/>
            <person name="Sharpe A.G."/>
        </authorList>
    </citation>
    <scope>NUCLEOTIDE SEQUENCE</scope>
    <source>
        <strain evidence="1 2">cv. TO1000</strain>
    </source>
</reference>
<reference evidence="1" key="2">
    <citation type="submission" date="2015-03" db="UniProtKB">
        <authorList>
            <consortium name="EnsemblPlants"/>
        </authorList>
    </citation>
    <scope>IDENTIFICATION</scope>
</reference>
<evidence type="ECO:0000313" key="1">
    <source>
        <dbReference type="EnsemblPlants" id="Bo3g184970.1"/>
    </source>
</evidence>
<sequence length="156" mass="17434">MLRLSGAPITAAKLGSGCQEAEEVAGLVASGDYEPKIVEIGYPHNMAADSLISSNEKILDLLSESTTSREKGHQIIELRLQNEAKKLAFKEVKEENKILLKNLASIDDVNIREYIRSEQERIIRKMRQEQQQQSSSVTQNLFGQYYGGSGANLPYY</sequence>
<keyword evidence="2" id="KW-1185">Reference proteome</keyword>
<dbReference type="Gramene" id="Bo3g184970.1">
    <property type="protein sequence ID" value="Bo3g184970.1"/>
    <property type="gene ID" value="Bo3g184970"/>
</dbReference>
<evidence type="ECO:0000313" key="2">
    <source>
        <dbReference type="Proteomes" id="UP000032141"/>
    </source>
</evidence>
<accession>A0A0D3BN62</accession>
<dbReference type="AlphaFoldDB" id="A0A0D3BN62"/>
<dbReference type="HOGENOM" id="CLU_1689152_0_0_1"/>
<evidence type="ECO:0008006" key="3">
    <source>
        <dbReference type="Google" id="ProtNLM"/>
    </source>
</evidence>
<dbReference type="EnsemblPlants" id="Bo3g184970.1">
    <property type="protein sequence ID" value="Bo3g184970.1"/>
    <property type="gene ID" value="Bo3g184970"/>
</dbReference>
<dbReference type="OMA" id="EDRIHHN"/>
<organism evidence="1 2">
    <name type="scientific">Brassica oleracea var. oleracea</name>
    <dbReference type="NCBI Taxonomy" id="109376"/>
    <lineage>
        <taxon>Eukaryota</taxon>
        <taxon>Viridiplantae</taxon>
        <taxon>Streptophyta</taxon>
        <taxon>Embryophyta</taxon>
        <taxon>Tracheophyta</taxon>
        <taxon>Spermatophyta</taxon>
        <taxon>Magnoliopsida</taxon>
        <taxon>eudicotyledons</taxon>
        <taxon>Gunneridae</taxon>
        <taxon>Pentapetalae</taxon>
        <taxon>rosids</taxon>
        <taxon>malvids</taxon>
        <taxon>Brassicales</taxon>
        <taxon>Brassicaceae</taxon>
        <taxon>Brassiceae</taxon>
        <taxon>Brassica</taxon>
    </lineage>
</organism>
<dbReference type="Proteomes" id="UP000032141">
    <property type="component" value="Chromosome C3"/>
</dbReference>
<name>A0A0D3BN62_BRAOL</name>
<protein>
    <recommendedName>
        <fullName evidence="3">No apical meristem-associated C-terminal domain-containing protein</fullName>
    </recommendedName>
</protein>